<evidence type="ECO:0008006" key="4">
    <source>
        <dbReference type="Google" id="ProtNLM"/>
    </source>
</evidence>
<dbReference type="OrthoDB" id="106784at2759"/>
<feature type="compositionally biased region" description="Polar residues" evidence="1">
    <location>
        <begin position="422"/>
        <end position="446"/>
    </location>
</feature>
<organism evidence="2 3">
    <name type="scientific">Aspergillus fumigatus (strain CBS 144.89 / FGSC A1163 / CEA10)</name>
    <name type="common">Neosartorya fumigata</name>
    <dbReference type="NCBI Taxonomy" id="451804"/>
    <lineage>
        <taxon>Eukaryota</taxon>
        <taxon>Fungi</taxon>
        <taxon>Dikarya</taxon>
        <taxon>Ascomycota</taxon>
        <taxon>Pezizomycotina</taxon>
        <taxon>Eurotiomycetes</taxon>
        <taxon>Eurotiomycetidae</taxon>
        <taxon>Eurotiales</taxon>
        <taxon>Aspergillaceae</taxon>
        <taxon>Aspergillus</taxon>
        <taxon>Aspergillus subgen. Fumigati</taxon>
    </lineage>
</organism>
<feature type="region of interest" description="Disordered" evidence="1">
    <location>
        <begin position="422"/>
        <end position="527"/>
    </location>
</feature>
<dbReference type="AlphaFoldDB" id="B0XTT6"/>
<dbReference type="InterPro" id="IPR039190">
    <property type="entry name" value="TTC14"/>
</dbReference>
<dbReference type="InterPro" id="IPR013083">
    <property type="entry name" value="Znf_RING/FYVE/PHD"/>
</dbReference>
<feature type="compositionally biased region" description="Polar residues" evidence="1">
    <location>
        <begin position="97"/>
        <end position="106"/>
    </location>
</feature>
<feature type="region of interest" description="Disordered" evidence="1">
    <location>
        <begin position="606"/>
        <end position="639"/>
    </location>
</feature>
<keyword evidence="3" id="KW-1185">Reference proteome</keyword>
<dbReference type="HOGENOM" id="CLU_010066_1_0_1"/>
<dbReference type="PANTHER" id="PTHR23184">
    <property type="entry name" value="TETRATRICOPEPTIDE REPEAT PROTEIN 14"/>
    <property type="match status" value="1"/>
</dbReference>
<sequence length="959" mass="102454">MAVTDQPAGLMDIASSLTQDEIPFKLRCASCNKLAVNAFRLPCCDQAICQISLPETCPVCAHTPISPDLCKPNKALRTTLKAFLRTEEKKREKERQSATPAISNGVTPADVTLAQSETPVASEAPASNTVAEIPEGKLHSSDVAGDESSTVVTGAEPSDTVAENVTDTNQAAVPMPSIENDQAENGPAEAGHADEATEENKPAEGHATEEPQIPQPADEGMPQAQGPTPMFPNAMGFNMGPSAFPNMAWNNASGDFNPMAQFMANGMFNFPNPMAMSGMGMDPMAANQGMLGGYGMNMNGMNSGMNMGMNFDASQGMYGGWDGSQNNMWNGGQDKFNPNAFANGMGPQYEGPSGFGGYNMSQPNGVHAQMQQQQFPSQDFQNGYYGPGYGRSNFRGRGRGFVPGGRGRGGFVGHMQANYPSNTNYAAFQTPNSSDFDQDTTGQSQEGGPAGTGISQDDSSATERRSDEAQSASGDGQVKADQAPSNEAVSSQEASEDAAAQATSADRPTADGNTGEEEPQLRGIPTIDSLDQSNHYQMMPNASMGMPGHFGMGYGRGYMRGQFPGGRGGGFGGAPFMGGPNMQQEPRGQGVEGAPAAPRAMLQPQQRPMKMHGHGPDRNQDQDQEPSRPLGRRADRDLPVRPMWMAAARSASAHQRLIRTPTIANVGVMRPENPVEKTNTTSTPRPRMTAALVLRLLILNDRLTGGIENGRTEMHVGRIDPIAGVAAEAGVGAATEIHMMSIRSLPPARRAEHLSHGRTAPVAAKRNVTETGTGTETETETETPDGGTVTMIVIEIVIAIVTEKENENVTATETATGIAIDTVNAKKTAIATGTETVSGTGIGNALGATELSPLLTRDREDGGDRDKDSARDKVSTKTSEPEKDPHTLEREARNRERMLKEQQRREAMNAESKSSRRRDNRQERILTGGRRLSYKYEDEEPDSAHAARVEREREASRWA</sequence>
<dbReference type="PANTHER" id="PTHR23184:SF10">
    <property type="entry name" value="ARGININE RICH PROTEIN (AFU_ORTHOLOGUE AFUA_1G12120)-RELATED"/>
    <property type="match status" value="1"/>
</dbReference>
<dbReference type="EMBL" id="DS499595">
    <property type="protein sequence ID" value="EDP54928.1"/>
    <property type="molecule type" value="Genomic_DNA"/>
</dbReference>
<dbReference type="Gene3D" id="3.30.40.10">
    <property type="entry name" value="Zinc/RING finger domain, C3HC4 (zinc finger)"/>
    <property type="match status" value="1"/>
</dbReference>
<feature type="compositionally biased region" description="Basic and acidic residues" evidence="1">
    <location>
        <begin position="87"/>
        <end position="96"/>
    </location>
</feature>
<gene>
    <name evidence="2" type="ORF">AFUB_029880</name>
</gene>
<reference evidence="2 3" key="1">
    <citation type="journal article" date="2008" name="PLoS Genet.">
        <title>Genomic islands in the pathogenic filamentous fungus Aspergillus fumigatus.</title>
        <authorList>
            <person name="Fedorova N.D."/>
            <person name="Khaldi N."/>
            <person name="Joardar V.S."/>
            <person name="Maiti R."/>
            <person name="Amedeo P."/>
            <person name="Anderson M.J."/>
            <person name="Crabtree J."/>
            <person name="Silva J.C."/>
            <person name="Badger J.H."/>
            <person name="Albarraq A."/>
            <person name="Angiuoli S."/>
            <person name="Bussey H."/>
            <person name="Bowyer P."/>
            <person name="Cotty P.J."/>
            <person name="Dyer P.S."/>
            <person name="Egan A."/>
            <person name="Galens K."/>
            <person name="Fraser-Liggett C.M."/>
            <person name="Haas B.J."/>
            <person name="Inman J.M."/>
            <person name="Kent R."/>
            <person name="Lemieux S."/>
            <person name="Malavazi I."/>
            <person name="Orvis J."/>
            <person name="Roemer T."/>
            <person name="Ronning C.M."/>
            <person name="Sundaram J.P."/>
            <person name="Sutton G."/>
            <person name="Turner G."/>
            <person name="Venter J.C."/>
            <person name="White O.R."/>
            <person name="Whitty B.R."/>
            <person name="Youngman P."/>
            <person name="Wolfe K.H."/>
            <person name="Goldman G.H."/>
            <person name="Wortman J.R."/>
            <person name="Jiang B."/>
            <person name="Denning D.W."/>
            <person name="Nierman W.C."/>
        </authorList>
    </citation>
    <scope>NUCLEOTIDE SEQUENCE [LARGE SCALE GENOMIC DNA]</scope>
    <source>
        <strain evidence="3">CBS 144.89 / FGSC A1163 / CEA10</strain>
    </source>
</reference>
<feature type="compositionally biased region" description="Low complexity" evidence="1">
    <location>
        <begin position="487"/>
        <end position="506"/>
    </location>
</feature>
<feature type="compositionally biased region" description="Basic and acidic residues" evidence="1">
    <location>
        <begin position="942"/>
        <end position="959"/>
    </location>
</feature>
<feature type="region of interest" description="Disordered" evidence="1">
    <location>
        <begin position="178"/>
        <end position="235"/>
    </location>
</feature>
<name>B0XTT6_ASPFC</name>
<feature type="region of interest" description="Disordered" evidence="1">
    <location>
        <begin position="851"/>
        <end position="959"/>
    </location>
</feature>
<feature type="compositionally biased region" description="Polar residues" evidence="1">
    <location>
        <begin position="113"/>
        <end position="130"/>
    </location>
</feature>
<feature type="region of interest" description="Disordered" evidence="1">
    <location>
        <begin position="87"/>
        <end position="164"/>
    </location>
</feature>
<accession>B0XTT6</accession>
<feature type="compositionally biased region" description="Basic and acidic residues" evidence="1">
    <location>
        <begin position="191"/>
        <end position="209"/>
    </location>
</feature>
<proteinExistence type="predicted"/>
<evidence type="ECO:0000313" key="3">
    <source>
        <dbReference type="Proteomes" id="UP000001699"/>
    </source>
</evidence>
<evidence type="ECO:0000256" key="1">
    <source>
        <dbReference type="SAM" id="MobiDB-lite"/>
    </source>
</evidence>
<dbReference type="Proteomes" id="UP000001699">
    <property type="component" value="Unassembled WGS sequence"/>
</dbReference>
<feature type="compositionally biased region" description="Basic and acidic residues" evidence="1">
    <location>
        <begin position="856"/>
        <end position="908"/>
    </location>
</feature>
<evidence type="ECO:0000313" key="2">
    <source>
        <dbReference type="EMBL" id="EDP54928.1"/>
    </source>
</evidence>
<protein>
    <recommendedName>
        <fullName evidence="4">RING-type domain-containing protein</fullName>
    </recommendedName>
</protein>